<organism evidence="2 3">
    <name type="scientific">Albula goreensis</name>
    <dbReference type="NCBI Taxonomy" id="1534307"/>
    <lineage>
        <taxon>Eukaryota</taxon>
        <taxon>Metazoa</taxon>
        <taxon>Chordata</taxon>
        <taxon>Craniata</taxon>
        <taxon>Vertebrata</taxon>
        <taxon>Euteleostomi</taxon>
        <taxon>Actinopterygii</taxon>
        <taxon>Neopterygii</taxon>
        <taxon>Teleostei</taxon>
        <taxon>Albuliformes</taxon>
        <taxon>Albulidae</taxon>
        <taxon>Albula</taxon>
    </lineage>
</organism>
<proteinExistence type="predicted"/>
<comment type="caution">
    <text evidence="2">The sequence shown here is derived from an EMBL/GenBank/DDBJ whole genome shotgun (WGS) entry which is preliminary data.</text>
</comment>
<feature type="compositionally biased region" description="Pro residues" evidence="1">
    <location>
        <begin position="311"/>
        <end position="321"/>
    </location>
</feature>
<dbReference type="EMBL" id="JAERUA010000014">
    <property type="protein sequence ID" value="KAI1890498.1"/>
    <property type="molecule type" value="Genomic_DNA"/>
</dbReference>
<dbReference type="PANTHER" id="PTHR14254:SF5">
    <property type="entry name" value="ERBB RECEPTOR FEEDBACK INHIBITOR 1"/>
    <property type="match status" value="1"/>
</dbReference>
<evidence type="ECO:0000256" key="1">
    <source>
        <dbReference type="SAM" id="MobiDB-lite"/>
    </source>
</evidence>
<feature type="region of interest" description="Disordered" evidence="1">
    <location>
        <begin position="214"/>
        <end position="353"/>
    </location>
</feature>
<feature type="compositionally biased region" description="Pro residues" evidence="1">
    <location>
        <begin position="269"/>
        <end position="280"/>
    </location>
</feature>
<dbReference type="Proteomes" id="UP000829720">
    <property type="component" value="Unassembled WGS sequence"/>
</dbReference>
<protein>
    <recommendedName>
        <fullName evidence="4">ERBB receptor feedback inhibitor 1</fullName>
    </recommendedName>
</protein>
<dbReference type="OrthoDB" id="9931672at2759"/>
<dbReference type="PANTHER" id="PTHR14254">
    <property type="entry name" value="GENE 33 POLYPEPTIDE"/>
    <property type="match status" value="1"/>
</dbReference>
<feature type="compositionally biased region" description="Low complexity" evidence="1">
    <location>
        <begin position="93"/>
        <end position="103"/>
    </location>
</feature>
<reference evidence="2" key="1">
    <citation type="submission" date="2021-01" db="EMBL/GenBank/DDBJ databases">
        <authorList>
            <person name="Zahm M."/>
            <person name="Roques C."/>
            <person name="Cabau C."/>
            <person name="Klopp C."/>
            <person name="Donnadieu C."/>
            <person name="Jouanno E."/>
            <person name="Lampietro C."/>
            <person name="Louis A."/>
            <person name="Herpin A."/>
            <person name="Echchiki A."/>
            <person name="Berthelot C."/>
            <person name="Parey E."/>
            <person name="Roest-Crollius H."/>
            <person name="Braasch I."/>
            <person name="Postlethwait J."/>
            <person name="Bobe J."/>
            <person name="Montfort J."/>
            <person name="Bouchez O."/>
            <person name="Begum T."/>
            <person name="Mejri S."/>
            <person name="Adams A."/>
            <person name="Chen W.-J."/>
            <person name="Guiguen Y."/>
        </authorList>
    </citation>
    <scope>NUCLEOTIDE SEQUENCE</scope>
    <source>
        <tissue evidence="2">Blood</tissue>
    </source>
</reference>
<evidence type="ECO:0000313" key="3">
    <source>
        <dbReference type="Proteomes" id="UP000829720"/>
    </source>
</evidence>
<dbReference type="GO" id="GO:0042059">
    <property type="term" value="P:negative regulation of epidermal growth factor receptor signaling pathway"/>
    <property type="evidence" value="ECO:0007669"/>
    <property type="project" value="TreeGrafter"/>
</dbReference>
<feature type="compositionally biased region" description="Polar residues" evidence="1">
    <location>
        <begin position="52"/>
        <end position="64"/>
    </location>
</feature>
<dbReference type="AlphaFoldDB" id="A0A8T3D716"/>
<keyword evidence="3" id="KW-1185">Reference proteome</keyword>
<gene>
    <name evidence="2" type="ORF">AGOR_G00154320</name>
</gene>
<dbReference type="InterPro" id="IPR052112">
    <property type="entry name" value="EGFR_SigReg_Kinase"/>
</dbReference>
<dbReference type="GO" id="GO:0045616">
    <property type="term" value="P:regulation of keratinocyte differentiation"/>
    <property type="evidence" value="ECO:0007669"/>
    <property type="project" value="TreeGrafter"/>
</dbReference>
<evidence type="ECO:0000313" key="2">
    <source>
        <dbReference type="EMBL" id="KAI1890498.1"/>
    </source>
</evidence>
<feature type="region of interest" description="Disordered" evidence="1">
    <location>
        <begin position="46"/>
        <end position="150"/>
    </location>
</feature>
<evidence type="ECO:0008006" key="4">
    <source>
        <dbReference type="Google" id="ProtNLM"/>
    </source>
</evidence>
<name>A0A8T3D716_9TELE</name>
<sequence>MSIAELSVQDFFLPPESPLLNGYCFHTMASSTPSWTQAPSLDSSYLGLDTTPLDQSPRTHQQVPVSERQHCHPHPPHSPGAQRLPLKKPRPSPLSLSSSLEPSTPSPPGDDQVVPSFQRLSVYEHTPPHTPPRTPSRSSRPLPPIPSPVELVTDRAMDDDLFSGVHESHRLMPEPCPKPPTLCPGTPVRRSFRGCGQVNHAYLEGPVGARVQTQNREEQRESQLLPQPQGPAKPQSCDRAHRRLRRSHSGPALRQSCPRHTNPALDKPQVPPRIPIPPRTPKTTESPRRWSAEVSSGGYSDEDKPPKVPPREPLSPYPRTPSPKSLPTYLNGIMPPTQSFAPDPKYVSRKLQRQHSEGSPCILPIMEQGRKASQTHYFLLPQRPAYLDRLERFLRGAEYEPGCQGASGSDWASRPHTDLV</sequence>
<feature type="compositionally biased region" description="Basic and acidic residues" evidence="1">
    <location>
        <begin position="301"/>
        <end position="310"/>
    </location>
</feature>
<accession>A0A8T3D716</accession>
<feature type="region of interest" description="Disordered" evidence="1">
    <location>
        <begin position="401"/>
        <end position="420"/>
    </location>
</feature>